<evidence type="ECO:0000313" key="1">
    <source>
        <dbReference type="EMBL" id="KAE7996023.1"/>
    </source>
</evidence>
<dbReference type="PROSITE" id="PS51257">
    <property type="entry name" value="PROKAR_LIPOPROTEIN"/>
    <property type="match status" value="1"/>
</dbReference>
<keyword evidence="2" id="KW-1185">Reference proteome</keyword>
<sequence length="81" mass="8929">MACWKTRFSELASSLQVATLACQHAMRSSWKHASYCHGPAMIMTMKTSTWIWHARGLLECSSYSSELLQDATIGCLNGGGM</sequence>
<dbReference type="Proteomes" id="UP000327013">
    <property type="component" value="Chromosome 1"/>
</dbReference>
<name>A0A5N6QCT8_9ROSI</name>
<dbReference type="EMBL" id="CM017321">
    <property type="protein sequence ID" value="KAE7996023.1"/>
    <property type="molecule type" value="Genomic_DNA"/>
</dbReference>
<reference evidence="1 2" key="1">
    <citation type="submission" date="2019-06" db="EMBL/GenBank/DDBJ databases">
        <title>A chromosomal-level reference genome of Carpinus fangiana (Coryloideae, Betulaceae).</title>
        <authorList>
            <person name="Yang X."/>
            <person name="Wang Z."/>
            <person name="Zhang L."/>
            <person name="Hao G."/>
            <person name="Liu J."/>
            <person name="Yang Y."/>
        </authorList>
    </citation>
    <scope>NUCLEOTIDE SEQUENCE [LARGE SCALE GENOMIC DNA]</scope>
    <source>
        <strain evidence="1">Cfa_2016G</strain>
        <tissue evidence="1">Leaf</tissue>
    </source>
</reference>
<dbReference type="AlphaFoldDB" id="A0A5N6QCT8"/>
<organism evidence="1 2">
    <name type="scientific">Carpinus fangiana</name>
    <dbReference type="NCBI Taxonomy" id="176857"/>
    <lineage>
        <taxon>Eukaryota</taxon>
        <taxon>Viridiplantae</taxon>
        <taxon>Streptophyta</taxon>
        <taxon>Embryophyta</taxon>
        <taxon>Tracheophyta</taxon>
        <taxon>Spermatophyta</taxon>
        <taxon>Magnoliopsida</taxon>
        <taxon>eudicotyledons</taxon>
        <taxon>Gunneridae</taxon>
        <taxon>Pentapetalae</taxon>
        <taxon>rosids</taxon>
        <taxon>fabids</taxon>
        <taxon>Fagales</taxon>
        <taxon>Betulaceae</taxon>
        <taxon>Carpinus</taxon>
    </lineage>
</organism>
<accession>A0A5N6QCT8</accession>
<protein>
    <submittedName>
        <fullName evidence="1">Uncharacterized protein</fullName>
    </submittedName>
</protein>
<proteinExistence type="predicted"/>
<gene>
    <name evidence="1" type="ORF">FH972_000772</name>
</gene>
<evidence type="ECO:0000313" key="2">
    <source>
        <dbReference type="Proteomes" id="UP000327013"/>
    </source>
</evidence>